<evidence type="ECO:0008006" key="5">
    <source>
        <dbReference type="Google" id="ProtNLM"/>
    </source>
</evidence>
<evidence type="ECO:0000313" key="4">
    <source>
        <dbReference type="EMBL" id="SVB71620.1"/>
    </source>
</evidence>
<dbReference type="PANTHER" id="PTHR11592:SF78">
    <property type="entry name" value="GLUTATHIONE PEROXIDASE"/>
    <property type="match status" value="1"/>
</dbReference>
<dbReference type="AlphaFoldDB" id="A0A382G8N7"/>
<dbReference type="PANTHER" id="PTHR11592">
    <property type="entry name" value="GLUTATHIONE PEROXIDASE"/>
    <property type="match status" value="1"/>
</dbReference>
<comment type="similarity">
    <text evidence="1">Belongs to the glutathione peroxidase family.</text>
</comment>
<keyword evidence="3" id="KW-0560">Oxidoreductase</keyword>
<dbReference type="InterPro" id="IPR036249">
    <property type="entry name" value="Thioredoxin-like_sf"/>
</dbReference>
<dbReference type="InterPro" id="IPR029759">
    <property type="entry name" value="GPX_AS"/>
</dbReference>
<protein>
    <recommendedName>
        <fullName evidence="5">Glutathione peroxidase</fullName>
    </recommendedName>
</protein>
<evidence type="ECO:0000256" key="3">
    <source>
        <dbReference type="ARBA" id="ARBA00023002"/>
    </source>
</evidence>
<keyword evidence="2" id="KW-0575">Peroxidase</keyword>
<dbReference type="GO" id="GO:0004601">
    <property type="term" value="F:peroxidase activity"/>
    <property type="evidence" value="ECO:0007669"/>
    <property type="project" value="UniProtKB-KW"/>
</dbReference>
<name>A0A382G8N7_9ZZZZ</name>
<dbReference type="Pfam" id="PF00255">
    <property type="entry name" value="GSHPx"/>
    <property type="match status" value="1"/>
</dbReference>
<proteinExistence type="inferred from homology"/>
<dbReference type="SUPFAM" id="SSF52833">
    <property type="entry name" value="Thioredoxin-like"/>
    <property type="match status" value="1"/>
</dbReference>
<organism evidence="4">
    <name type="scientific">marine metagenome</name>
    <dbReference type="NCBI Taxonomy" id="408172"/>
    <lineage>
        <taxon>unclassified sequences</taxon>
        <taxon>metagenomes</taxon>
        <taxon>ecological metagenomes</taxon>
    </lineage>
</organism>
<dbReference type="PROSITE" id="PS00460">
    <property type="entry name" value="GLUTATHIONE_PEROXID_1"/>
    <property type="match status" value="1"/>
</dbReference>
<accession>A0A382G8N7</accession>
<evidence type="ECO:0000256" key="1">
    <source>
        <dbReference type="ARBA" id="ARBA00006926"/>
    </source>
</evidence>
<dbReference type="CDD" id="cd00340">
    <property type="entry name" value="GSH_Peroxidase"/>
    <property type="match status" value="1"/>
</dbReference>
<dbReference type="PIRSF" id="PIRSF000303">
    <property type="entry name" value="Glutathion_perox"/>
    <property type="match status" value="1"/>
</dbReference>
<evidence type="ECO:0000256" key="2">
    <source>
        <dbReference type="ARBA" id="ARBA00022559"/>
    </source>
</evidence>
<dbReference type="EMBL" id="UINC01054202">
    <property type="protein sequence ID" value="SVB71620.1"/>
    <property type="molecule type" value="Genomic_DNA"/>
</dbReference>
<sequence>MNKNIYDFEAQTIAGEAIKLSKFQGRVLLIVNVASECGFTPQYSGLQKLYKKYRGRGLSVLAFPCNNFGAQEPGSDEEIKDFCQENFQRTFDLFSKVSVLGPQKLPLYQYLYGCRLEHQGGGGVRSQIFALVKWMLYRIKGKQVPGKNEAQWNFHKFLVGKNGIPVASFLSEVGPDSHVLIQKLEEELQK</sequence>
<reference evidence="4" key="1">
    <citation type="submission" date="2018-05" db="EMBL/GenBank/DDBJ databases">
        <authorList>
            <person name="Lanie J.A."/>
            <person name="Ng W.-L."/>
            <person name="Kazmierczak K.M."/>
            <person name="Andrzejewski T.M."/>
            <person name="Davidsen T.M."/>
            <person name="Wayne K.J."/>
            <person name="Tettelin H."/>
            <person name="Glass J.I."/>
            <person name="Rusch D."/>
            <person name="Podicherti R."/>
            <person name="Tsui H.-C.T."/>
            <person name="Winkler M.E."/>
        </authorList>
    </citation>
    <scope>NUCLEOTIDE SEQUENCE</scope>
</reference>
<dbReference type="Gene3D" id="3.40.30.10">
    <property type="entry name" value="Glutaredoxin"/>
    <property type="match status" value="1"/>
</dbReference>
<dbReference type="PRINTS" id="PR01011">
    <property type="entry name" value="GLUTPROXDASE"/>
</dbReference>
<gene>
    <name evidence="4" type="ORF">METZ01_LOCUS224474</name>
</gene>
<dbReference type="PROSITE" id="PS51355">
    <property type="entry name" value="GLUTATHIONE_PEROXID_3"/>
    <property type="match status" value="1"/>
</dbReference>
<dbReference type="GO" id="GO:0034599">
    <property type="term" value="P:cellular response to oxidative stress"/>
    <property type="evidence" value="ECO:0007669"/>
    <property type="project" value="TreeGrafter"/>
</dbReference>
<dbReference type="FunFam" id="3.40.30.10:FF:000010">
    <property type="entry name" value="Glutathione peroxidase"/>
    <property type="match status" value="1"/>
</dbReference>
<dbReference type="InterPro" id="IPR000889">
    <property type="entry name" value="Glutathione_peroxidase"/>
</dbReference>